<dbReference type="InterPro" id="IPR035890">
    <property type="entry name" value="Anti-sigma-28_factor_FlgM_sf"/>
</dbReference>
<evidence type="ECO:0000256" key="2">
    <source>
        <dbReference type="ARBA" id="ARBA00017823"/>
    </source>
</evidence>
<dbReference type="RefSeq" id="WP_051497360.1">
    <property type="nucleotide sequence ID" value="NZ_CBTK010000036.1"/>
</dbReference>
<keyword evidence="4" id="KW-1005">Bacterial flagellum biogenesis</keyword>
<reference evidence="11 12" key="1">
    <citation type="journal article" date="2014" name="ISME J.">
        <title>Candidatus Competibacter-lineage genomes retrieved from metagenomes reveal functional metabolic diversity.</title>
        <authorList>
            <person name="McIlroy S.J."/>
            <person name="Albertsen M."/>
            <person name="Andresen E.K."/>
            <person name="Saunders A.M."/>
            <person name="Kristiansen R."/>
            <person name="Stokholm-Bjerregaard M."/>
            <person name="Nielsen K.L."/>
            <person name="Nielsen P.H."/>
        </authorList>
    </citation>
    <scope>NUCLEOTIDE SEQUENCE [LARGE SCALE GENOMIC DNA]</scope>
    <source>
        <strain evidence="11 12">Run_B_J11</strain>
    </source>
</reference>
<dbReference type="Proteomes" id="UP000019184">
    <property type="component" value="Unassembled WGS sequence"/>
</dbReference>
<evidence type="ECO:0000256" key="1">
    <source>
        <dbReference type="ARBA" id="ARBA00005322"/>
    </source>
</evidence>
<dbReference type="AlphaFoldDB" id="A0A7U7G8A8"/>
<feature type="region of interest" description="Disordered" evidence="9">
    <location>
        <begin position="1"/>
        <end position="39"/>
    </location>
</feature>
<protein>
    <recommendedName>
        <fullName evidence="2">Negative regulator of flagellin synthesis</fullName>
    </recommendedName>
    <alternativeName>
        <fullName evidence="8">Anti-sigma-28 factor</fullName>
    </alternativeName>
</protein>
<evidence type="ECO:0000256" key="8">
    <source>
        <dbReference type="ARBA" id="ARBA00030117"/>
    </source>
</evidence>
<dbReference type="GO" id="GO:0044781">
    <property type="term" value="P:bacterial-type flagellum organization"/>
    <property type="evidence" value="ECO:0007669"/>
    <property type="project" value="UniProtKB-KW"/>
</dbReference>
<dbReference type="GO" id="GO:0045892">
    <property type="term" value="P:negative regulation of DNA-templated transcription"/>
    <property type="evidence" value="ECO:0007669"/>
    <property type="project" value="InterPro"/>
</dbReference>
<dbReference type="EMBL" id="CBTK010000036">
    <property type="protein sequence ID" value="CDH43771.1"/>
    <property type="molecule type" value="Genomic_DNA"/>
</dbReference>
<organism evidence="11 12">
    <name type="scientific">Candidatus Contendobacter odensis Run_B_J11</name>
    <dbReference type="NCBI Taxonomy" id="1400861"/>
    <lineage>
        <taxon>Bacteria</taxon>
        <taxon>Pseudomonadati</taxon>
        <taxon>Pseudomonadota</taxon>
        <taxon>Gammaproteobacteria</taxon>
        <taxon>Candidatus Competibacteraceae</taxon>
        <taxon>Candidatus Contendibacter</taxon>
    </lineage>
</organism>
<evidence type="ECO:0000256" key="9">
    <source>
        <dbReference type="SAM" id="MobiDB-lite"/>
    </source>
</evidence>
<evidence type="ECO:0000256" key="5">
    <source>
        <dbReference type="ARBA" id="ARBA00023015"/>
    </source>
</evidence>
<name>A0A7U7G8A8_9GAMM</name>
<comment type="caution">
    <text evidence="11">The sequence shown here is derived from an EMBL/GenBank/DDBJ whole genome shotgun (WGS) entry which is preliminary data.</text>
</comment>
<evidence type="ECO:0000259" key="10">
    <source>
        <dbReference type="Pfam" id="PF04316"/>
    </source>
</evidence>
<dbReference type="NCBIfam" id="TIGR03824">
    <property type="entry name" value="FlgM_jcvi"/>
    <property type="match status" value="1"/>
</dbReference>
<dbReference type="InterPro" id="IPR007412">
    <property type="entry name" value="FlgM"/>
</dbReference>
<gene>
    <name evidence="11" type="ORF">BN874_1300022</name>
</gene>
<comment type="function">
    <text evidence="7">Responsible for the coupling of flagellin expression to flagellar assembly by preventing expression of the flagellin genes when a component of the middle class of proteins is defective. It negatively regulates flagellar genes by inhibiting the activity of FliA by directly binding to FliA.</text>
</comment>
<dbReference type="SUPFAM" id="SSF101498">
    <property type="entry name" value="Anti-sigma factor FlgM"/>
    <property type="match status" value="1"/>
</dbReference>
<keyword evidence="5" id="KW-0805">Transcription regulation</keyword>
<evidence type="ECO:0000256" key="4">
    <source>
        <dbReference type="ARBA" id="ARBA00022795"/>
    </source>
</evidence>
<dbReference type="InterPro" id="IPR031316">
    <property type="entry name" value="FlgM_C"/>
</dbReference>
<accession>A0A7U7G8A8</accession>
<feature type="domain" description="Anti-sigma-28 factor FlgM C-terminal" evidence="10">
    <location>
        <begin position="47"/>
        <end position="95"/>
    </location>
</feature>
<evidence type="ECO:0000313" key="12">
    <source>
        <dbReference type="Proteomes" id="UP000019184"/>
    </source>
</evidence>
<keyword evidence="3" id="KW-0678">Repressor</keyword>
<proteinExistence type="inferred from homology"/>
<dbReference type="Pfam" id="PF04316">
    <property type="entry name" value="FlgM"/>
    <property type="match status" value="1"/>
</dbReference>
<evidence type="ECO:0000313" key="11">
    <source>
        <dbReference type="EMBL" id="CDH43771.1"/>
    </source>
</evidence>
<keyword evidence="12" id="KW-1185">Reference proteome</keyword>
<evidence type="ECO:0000256" key="3">
    <source>
        <dbReference type="ARBA" id="ARBA00022491"/>
    </source>
</evidence>
<comment type="similarity">
    <text evidence="1">Belongs to the FlgM family.</text>
</comment>
<evidence type="ECO:0000256" key="7">
    <source>
        <dbReference type="ARBA" id="ARBA00024739"/>
    </source>
</evidence>
<evidence type="ECO:0000256" key="6">
    <source>
        <dbReference type="ARBA" id="ARBA00023163"/>
    </source>
</evidence>
<sequence length="102" mass="10939">MDIKVNARYSPPETGLVGRTAPAKPELQPGSGMPGAPVTQVGEIQWTQGSQSLRQLETQSNEPPIDEAKVASLREAIAKGTYPMNSGQIAEKMLKFEQSLSS</sequence>
<keyword evidence="6" id="KW-0804">Transcription</keyword>
<dbReference type="OrthoDB" id="5738369at2"/>